<dbReference type="EMBL" id="CAJVQB010000759">
    <property type="protein sequence ID" value="CAG8505810.1"/>
    <property type="molecule type" value="Genomic_DNA"/>
</dbReference>
<proteinExistence type="predicted"/>
<dbReference type="Proteomes" id="UP000789901">
    <property type="component" value="Unassembled WGS sequence"/>
</dbReference>
<reference evidence="1 2" key="1">
    <citation type="submission" date="2021-06" db="EMBL/GenBank/DDBJ databases">
        <authorList>
            <person name="Kallberg Y."/>
            <person name="Tangrot J."/>
            <person name="Rosling A."/>
        </authorList>
    </citation>
    <scope>NUCLEOTIDE SEQUENCE [LARGE SCALE GENOMIC DNA]</scope>
    <source>
        <strain evidence="1 2">120-4 pot B 10/14</strain>
    </source>
</reference>
<keyword evidence="2" id="KW-1185">Reference proteome</keyword>
<organism evidence="1 2">
    <name type="scientific">Gigaspora margarita</name>
    <dbReference type="NCBI Taxonomy" id="4874"/>
    <lineage>
        <taxon>Eukaryota</taxon>
        <taxon>Fungi</taxon>
        <taxon>Fungi incertae sedis</taxon>
        <taxon>Mucoromycota</taxon>
        <taxon>Glomeromycotina</taxon>
        <taxon>Glomeromycetes</taxon>
        <taxon>Diversisporales</taxon>
        <taxon>Gigasporaceae</taxon>
        <taxon>Gigaspora</taxon>
    </lineage>
</organism>
<gene>
    <name evidence="1" type="ORF">GMARGA_LOCUS2430</name>
</gene>
<protein>
    <submittedName>
        <fullName evidence="1">32985_t:CDS:1</fullName>
    </submittedName>
</protein>
<accession>A0ABM8W284</accession>
<comment type="caution">
    <text evidence="1">The sequence shown here is derived from an EMBL/GenBank/DDBJ whole genome shotgun (WGS) entry which is preliminary data.</text>
</comment>
<evidence type="ECO:0000313" key="1">
    <source>
        <dbReference type="EMBL" id="CAG8505810.1"/>
    </source>
</evidence>
<name>A0ABM8W284_GIGMA</name>
<sequence length="186" mass="21534">MVSKFGLTLVIVDTSEWTFMDKNNIEVDVIQTICSSITKEMIMNIITHCDKNFWFGRKLSFQTSLSLILQGFMKITESFDLKETFQLGSKEYEYAIEWPLKFNGQNFNLAVFPPSAALVMVLHDTKSYLLKEMRKLEILSIGLSRLDSVIRTFECCKYTKIYKHNRDQLPGKKLLEGGMLQKILLP</sequence>
<evidence type="ECO:0000313" key="2">
    <source>
        <dbReference type="Proteomes" id="UP000789901"/>
    </source>
</evidence>